<organism evidence="2 3">
    <name type="scientific">Batillaria attramentaria</name>
    <dbReference type="NCBI Taxonomy" id="370345"/>
    <lineage>
        <taxon>Eukaryota</taxon>
        <taxon>Metazoa</taxon>
        <taxon>Spiralia</taxon>
        <taxon>Lophotrochozoa</taxon>
        <taxon>Mollusca</taxon>
        <taxon>Gastropoda</taxon>
        <taxon>Caenogastropoda</taxon>
        <taxon>Sorbeoconcha</taxon>
        <taxon>Cerithioidea</taxon>
        <taxon>Batillariidae</taxon>
        <taxon>Batillaria</taxon>
    </lineage>
</organism>
<keyword evidence="3" id="KW-1185">Reference proteome</keyword>
<evidence type="ECO:0000313" key="3">
    <source>
        <dbReference type="Proteomes" id="UP001519460"/>
    </source>
</evidence>
<feature type="region of interest" description="Disordered" evidence="1">
    <location>
        <begin position="128"/>
        <end position="152"/>
    </location>
</feature>
<evidence type="ECO:0000256" key="1">
    <source>
        <dbReference type="SAM" id="MobiDB-lite"/>
    </source>
</evidence>
<name>A0ABD0KE11_9CAEN</name>
<feature type="region of interest" description="Disordered" evidence="1">
    <location>
        <begin position="72"/>
        <end position="93"/>
    </location>
</feature>
<evidence type="ECO:0008006" key="4">
    <source>
        <dbReference type="Google" id="ProtNLM"/>
    </source>
</evidence>
<reference evidence="2 3" key="1">
    <citation type="journal article" date="2023" name="Sci. Data">
        <title>Genome assembly of the Korean intertidal mud-creeper Batillaria attramentaria.</title>
        <authorList>
            <person name="Patra A.K."/>
            <person name="Ho P.T."/>
            <person name="Jun S."/>
            <person name="Lee S.J."/>
            <person name="Kim Y."/>
            <person name="Won Y.J."/>
        </authorList>
    </citation>
    <scope>NUCLEOTIDE SEQUENCE [LARGE SCALE GENOMIC DNA]</scope>
    <source>
        <strain evidence="2">Wonlab-2016</strain>
    </source>
</reference>
<accession>A0ABD0KE11</accession>
<gene>
    <name evidence="2" type="ORF">BaRGS_00023427</name>
</gene>
<evidence type="ECO:0000313" key="2">
    <source>
        <dbReference type="EMBL" id="KAK7485328.1"/>
    </source>
</evidence>
<comment type="caution">
    <text evidence="2">The sequence shown here is derived from an EMBL/GenBank/DDBJ whole genome shotgun (WGS) entry which is preliminary data.</text>
</comment>
<proteinExistence type="predicted"/>
<protein>
    <recommendedName>
        <fullName evidence="4">Secreted protein</fullName>
    </recommendedName>
</protein>
<dbReference type="Proteomes" id="UP001519460">
    <property type="component" value="Unassembled WGS sequence"/>
</dbReference>
<dbReference type="AlphaFoldDB" id="A0ABD0KE11"/>
<sequence length="152" mass="17256">MFLALVLRPILVPRPVPWCRVWNPGLVTVHWRASKAEHNTENYRPLIQSPASLCANTQTVAIYTCYTYRRSPKEEGSKSGLVDARDLPPSGRKRDGICVNAVHKVLVVSEWRDRACLWREVRKEDSHRPGASTYRVDLPGAPDAKLPNNDRD</sequence>
<dbReference type="EMBL" id="JACVVK020000196">
    <property type="protein sequence ID" value="KAK7485328.1"/>
    <property type="molecule type" value="Genomic_DNA"/>
</dbReference>